<dbReference type="GO" id="GO:0016620">
    <property type="term" value="F:oxidoreductase activity, acting on the aldehyde or oxo group of donors, NAD or NADP as acceptor"/>
    <property type="evidence" value="ECO:0007669"/>
    <property type="project" value="InterPro"/>
</dbReference>
<feature type="active site" evidence="2">
    <location>
        <position position="256"/>
    </location>
</feature>
<comment type="caution">
    <text evidence="5">The sequence shown here is derived from an EMBL/GenBank/DDBJ whole genome shotgun (WGS) entry which is preliminary data.</text>
</comment>
<dbReference type="InterPro" id="IPR016162">
    <property type="entry name" value="Ald_DH_N"/>
</dbReference>
<dbReference type="FunFam" id="3.40.605.10:FF:000050">
    <property type="entry name" value="Aldehyde dehydrogenase, mitochondrial"/>
    <property type="match status" value="1"/>
</dbReference>
<name>A0AAW1UKR7_9CUCU</name>
<dbReference type="InterPro" id="IPR015590">
    <property type="entry name" value="Aldehyde_DH_dom"/>
</dbReference>
<dbReference type="SUPFAM" id="SSF53720">
    <property type="entry name" value="ALDH-like"/>
    <property type="match status" value="1"/>
</dbReference>
<protein>
    <recommendedName>
        <fullName evidence="4">Aldehyde dehydrogenase domain-containing protein</fullName>
    </recommendedName>
</protein>
<evidence type="ECO:0000313" key="6">
    <source>
        <dbReference type="Proteomes" id="UP001431783"/>
    </source>
</evidence>
<dbReference type="Pfam" id="PF00171">
    <property type="entry name" value="Aldedh"/>
    <property type="match status" value="1"/>
</dbReference>
<dbReference type="AlphaFoldDB" id="A0AAW1UKR7"/>
<evidence type="ECO:0000259" key="4">
    <source>
        <dbReference type="Pfam" id="PF00171"/>
    </source>
</evidence>
<dbReference type="EMBL" id="JARQZJ010000067">
    <property type="protein sequence ID" value="KAK9881137.1"/>
    <property type="molecule type" value="Genomic_DNA"/>
</dbReference>
<proteinExistence type="inferred from homology"/>
<dbReference type="InterPro" id="IPR016160">
    <property type="entry name" value="Ald_DH_CS_CYS"/>
</dbReference>
<dbReference type="InterPro" id="IPR029510">
    <property type="entry name" value="Ald_DH_CS_GLU"/>
</dbReference>
<keyword evidence="1 3" id="KW-0560">Oxidoreductase</keyword>
<gene>
    <name evidence="5" type="ORF">WA026_014488</name>
</gene>
<dbReference type="Proteomes" id="UP001431783">
    <property type="component" value="Unassembled WGS sequence"/>
</dbReference>
<dbReference type="Gene3D" id="3.40.309.10">
    <property type="entry name" value="Aldehyde Dehydrogenase, Chain A, domain 2"/>
    <property type="match status" value="2"/>
</dbReference>
<sequence length="432" mass="46993">MATKIKYNKIFINNEFVDGVNKKYFATINPATEEKICDIAEGEKEDIDVAVEAARAAFSRKSEWRQLSASERGKLIYKLADLIDQHKTEIATLESLDNGKPYLVSLNEDIPFAVSVLRYFAGLADKYHGKTLPADGEVFSLTRKEPVGVVGQIIPWNYPLVMAAWKLGPALATGCTIVLKPAEQTPLSALYTAALSKQAGFPKGVINVVPGYGHTAGAALALHPHVEKVAFTGSTEVGKKILQYSGQSNLKNVSLELGGKSPLVIFDDVNVNEAVQIAHDAIFANHGQNCCAGSRTFVHAKIYDEFVKKSTELAKARKVGDPFRECTQQGPQIFGPVQSILKFETMDEVIERANNTEYGLAAGILTKDINKALEFAQAVRAGSIWVNAYDMLAPQTPFGGFKGSGMGRELGPDALNEYLENKTITIKVPSTH</sequence>
<evidence type="ECO:0000256" key="3">
    <source>
        <dbReference type="RuleBase" id="RU003345"/>
    </source>
</evidence>
<reference evidence="5 6" key="1">
    <citation type="submission" date="2023-03" db="EMBL/GenBank/DDBJ databases">
        <title>Genome insight into feeding habits of ladybird beetles.</title>
        <authorList>
            <person name="Li H.-S."/>
            <person name="Huang Y.-H."/>
            <person name="Pang H."/>
        </authorList>
    </citation>
    <scope>NUCLEOTIDE SEQUENCE [LARGE SCALE GENOMIC DNA]</scope>
    <source>
        <strain evidence="5">SYSU_2023b</strain>
        <tissue evidence="5">Whole body</tissue>
    </source>
</reference>
<dbReference type="PROSITE" id="PS00687">
    <property type="entry name" value="ALDEHYDE_DEHYDR_GLU"/>
    <property type="match status" value="1"/>
</dbReference>
<keyword evidence="6" id="KW-1185">Reference proteome</keyword>
<feature type="domain" description="Aldehyde dehydrogenase" evidence="4">
    <location>
        <begin position="17"/>
        <end position="333"/>
    </location>
</feature>
<dbReference type="InterPro" id="IPR016163">
    <property type="entry name" value="Ald_DH_C"/>
</dbReference>
<dbReference type="InterPro" id="IPR016161">
    <property type="entry name" value="Ald_DH/histidinol_DH"/>
</dbReference>
<evidence type="ECO:0000256" key="1">
    <source>
        <dbReference type="ARBA" id="ARBA00023002"/>
    </source>
</evidence>
<comment type="similarity">
    <text evidence="3">Belongs to the aldehyde dehydrogenase family.</text>
</comment>
<evidence type="ECO:0000313" key="5">
    <source>
        <dbReference type="EMBL" id="KAK9881137.1"/>
    </source>
</evidence>
<dbReference type="PANTHER" id="PTHR11699">
    <property type="entry name" value="ALDEHYDE DEHYDROGENASE-RELATED"/>
    <property type="match status" value="1"/>
</dbReference>
<dbReference type="Gene3D" id="3.40.605.10">
    <property type="entry name" value="Aldehyde Dehydrogenase, Chain A, domain 1"/>
    <property type="match status" value="2"/>
</dbReference>
<evidence type="ECO:0000256" key="2">
    <source>
        <dbReference type="PROSITE-ProRule" id="PRU10007"/>
    </source>
</evidence>
<dbReference type="PROSITE" id="PS00070">
    <property type="entry name" value="ALDEHYDE_DEHYDR_CYS"/>
    <property type="match status" value="1"/>
</dbReference>
<organism evidence="5 6">
    <name type="scientific">Henosepilachna vigintioctopunctata</name>
    <dbReference type="NCBI Taxonomy" id="420089"/>
    <lineage>
        <taxon>Eukaryota</taxon>
        <taxon>Metazoa</taxon>
        <taxon>Ecdysozoa</taxon>
        <taxon>Arthropoda</taxon>
        <taxon>Hexapoda</taxon>
        <taxon>Insecta</taxon>
        <taxon>Pterygota</taxon>
        <taxon>Neoptera</taxon>
        <taxon>Endopterygota</taxon>
        <taxon>Coleoptera</taxon>
        <taxon>Polyphaga</taxon>
        <taxon>Cucujiformia</taxon>
        <taxon>Coccinelloidea</taxon>
        <taxon>Coccinellidae</taxon>
        <taxon>Epilachninae</taxon>
        <taxon>Epilachnini</taxon>
        <taxon>Henosepilachna</taxon>
    </lineage>
</organism>
<accession>A0AAW1UKR7</accession>